<evidence type="ECO:0000256" key="1">
    <source>
        <dbReference type="SAM" id="MobiDB-lite"/>
    </source>
</evidence>
<protein>
    <submittedName>
        <fullName evidence="2">Uncharacterized protein</fullName>
    </submittedName>
</protein>
<keyword evidence="3" id="KW-1185">Reference proteome</keyword>
<organism evidence="2 3">
    <name type="scientific">Cirrhinus molitorella</name>
    <name type="common">mud carp</name>
    <dbReference type="NCBI Taxonomy" id="172907"/>
    <lineage>
        <taxon>Eukaryota</taxon>
        <taxon>Metazoa</taxon>
        <taxon>Chordata</taxon>
        <taxon>Craniata</taxon>
        <taxon>Vertebrata</taxon>
        <taxon>Euteleostomi</taxon>
        <taxon>Actinopterygii</taxon>
        <taxon>Neopterygii</taxon>
        <taxon>Teleostei</taxon>
        <taxon>Ostariophysi</taxon>
        <taxon>Cypriniformes</taxon>
        <taxon>Cyprinidae</taxon>
        <taxon>Labeoninae</taxon>
        <taxon>Labeonini</taxon>
        <taxon>Cirrhinus</taxon>
    </lineage>
</organism>
<evidence type="ECO:0000313" key="2">
    <source>
        <dbReference type="EMBL" id="KAL1278547.1"/>
    </source>
</evidence>
<feature type="region of interest" description="Disordered" evidence="1">
    <location>
        <begin position="32"/>
        <end position="61"/>
    </location>
</feature>
<gene>
    <name evidence="2" type="ORF">QQF64_025220</name>
</gene>
<dbReference type="Proteomes" id="UP001558613">
    <property type="component" value="Unassembled WGS sequence"/>
</dbReference>
<reference evidence="2 3" key="1">
    <citation type="submission" date="2023-09" db="EMBL/GenBank/DDBJ databases">
        <authorList>
            <person name="Wang M."/>
        </authorList>
    </citation>
    <scope>NUCLEOTIDE SEQUENCE [LARGE SCALE GENOMIC DNA]</scope>
    <source>
        <strain evidence="2">GT-2023</strain>
        <tissue evidence="2">Liver</tissue>
    </source>
</reference>
<proteinExistence type="predicted"/>
<evidence type="ECO:0000313" key="3">
    <source>
        <dbReference type="Proteomes" id="UP001558613"/>
    </source>
</evidence>
<sequence length="110" mass="12247">MLIARDRLGHLSSSVFKSCRRDGSRRRSLGVLWRETGGPRTEKGQGECTEGENDGERDGGKERVKGLWQMKGSSGASDACCHNAFMAAFHLAKIKFEPDPSCDWLMLYHS</sequence>
<comment type="caution">
    <text evidence="2">The sequence shown here is derived from an EMBL/GenBank/DDBJ whole genome shotgun (WGS) entry which is preliminary data.</text>
</comment>
<accession>A0ABR3NP74</accession>
<name>A0ABR3NP74_9TELE</name>
<dbReference type="EMBL" id="JAYMGO010000003">
    <property type="protein sequence ID" value="KAL1278547.1"/>
    <property type="molecule type" value="Genomic_DNA"/>
</dbReference>